<dbReference type="Pfam" id="PF00910">
    <property type="entry name" value="RNA_helicase"/>
    <property type="match status" value="1"/>
</dbReference>
<dbReference type="EMBL" id="LC094426">
    <property type="protein sequence ID" value="BBD75427.1"/>
    <property type="molecule type" value="Genomic_RNA"/>
</dbReference>
<comment type="subcellular location">
    <subcellularLocation>
        <location evidence="1">Virion</location>
    </subcellularLocation>
</comment>
<evidence type="ECO:0000256" key="13">
    <source>
        <dbReference type="ARBA" id="ARBA00022844"/>
    </source>
</evidence>
<dbReference type="InterPro" id="IPR001205">
    <property type="entry name" value="RNA-dir_pol_C"/>
</dbReference>
<protein>
    <recommendedName>
        <fullName evidence="2">Genome polyprotein</fullName>
    </recommendedName>
</protein>
<evidence type="ECO:0000256" key="2">
    <source>
        <dbReference type="ARBA" id="ARBA00020107"/>
    </source>
</evidence>
<dbReference type="GO" id="GO:0006351">
    <property type="term" value="P:DNA-templated transcription"/>
    <property type="evidence" value="ECO:0007669"/>
    <property type="project" value="InterPro"/>
</dbReference>
<keyword evidence="11" id="KW-0788">Thiol protease</keyword>
<evidence type="ECO:0000256" key="15">
    <source>
        <dbReference type="SAM" id="MobiDB-lite"/>
    </source>
</evidence>
<evidence type="ECO:0000256" key="7">
    <source>
        <dbReference type="ARBA" id="ARBA00022695"/>
    </source>
</evidence>
<dbReference type="Gene3D" id="2.60.120.20">
    <property type="match status" value="3"/>
</dbReference>
<evidence type="ECO:0000259" key="17">
    <source>
        <dbReference type="PROSITE" id="PS51218"/>
    </source>
</evidence>
<dbReference type="PROSITE" id="PS50507">
    <property type="entry name" value="RDRP_SSRNA_POS"/>
    <property type="match status" value="1"/>
</dbReference>
<keyword evidence="8" id="KW-0547">Nucleotide-binding</keyword>
<evidence type="ECO:0000256" key="3">
    <source>
        <dbReference type="ARBA" id="ARBA00022484"/>
    </source>
</evidence>
<keyword evidence="13" id="KW-0946">Virion</keyword>
<dbReference type="Gene3D" id="3.30.70.270">
    <property type="match status" value="1"/>
</dbReference>
<dbReference type="GO" id="GO:0005524">
    <property type="term" value="F:ATP binding"/>
    <property type="evidence" value="ECO:0007669"/>
    <property type="project" value="UniProtKB-KW"/>
</dbReference>
<evidence type="ECO:0000256" key="1">
    <source>
        <dbReference type="ARBA" id="ARBA00004328"/>
    </source>
</evidence>
<dbReference type="InterPro" id="IPR001676">
    <property type="entry name" value="Picornavirus_capsid"/>
</dbReference>
<dbReference type="Pfam" id="PF00680">
    <property type="entry name" value="RdRP_1"/>
    <property type="match status" value="1"/>
</dbReference>
<dbReference type="GO" id="GO:0039694">
    <property type="term" value="P:viral RNA genome replication"/>
    <property type="evidence" value="ECO:0007669"/>
    <property type="project" value="InterPro"/>
</dbReference>
<dbReference type="GO" id="GO:0003724">
    <property type="term" value="F:RNA helicase activity"/>
    <property type="evidence" value="ECO:0007669"/>
    <property type="project" value="InterPro"/>
</dbReference>
<keyword evidence="5" id="KW-0645">Protease</keyword>
<evidence type="ECO:0000256" key="6">
    <source>
        <dbReference type="ARBA" id="ARBA00022679"/>
    </source>
</evidence>
<dbReference type="InterPro" id="IPR043502">
    <property type="entry name" value="DNA/RNA_pol_sf"/>
</dbReference>
<sequence length="2991" mass="342858">MYSKMQKKAAAAVKHQVGASWRVTLQEIERGVEYDLIYFSFSFVSCRWVEQFTQTVRAATRRSLAYKIGDLLAKSFRELLKEEFPEDVALLRRRAARSVGGLKPFNFNVDLSQVIWQVRNLQVADLVPQVVGGVKIELRETAQRVSEAFSYVLRHQMLRWSIKKIDSGFESRMSTWLRSQVERKERELLRKRQRASAYQKRRSTIGRQAAEHRQEVQQQARQRFAARMQERLQKKEQKKARRQEKVRERDSSPRVPLSRQARELLYEKYDALLTELRERRCPKCRRFVWPRSDVLRKPVSSFWRRIVVLQAHWRRRVLVRRLLALNALVNLSVLSYMSKYSFDANRAIGWRPQSQCNRRRRERRATSRLASRLCYIPPDFQVLPPLIEHQAGEEDPLNMDPVAETTQARSSNVVVIDQGAVSTVVAQPPICYDSLVSEGREQQITSQLANRFAMFDTFTWESTFNQGTLLKYYDIPYDLCRRPFADSPNFLMLKKWTYWHFDLDFRIQVNANRFQVGQLLVAWNYDMTKDRRRAGRLYEAAQAPHAIISAPSNNVVELKIPFKYKFPYWSVDENLTTERSTVRVNIYVLNGLTVSTGVASSCHASVLLRLNNVRVSGMRRQTLSLRLEHQMFSMLVKQAEGLLRNVLADSNRDNPTNPTAHPVMIPYTSHSWSIGTNQVEHLNPLRLDPLGVTPHCEITDEMKVGFITRQFGFVGSFDWQTIDPSERLLKSYLVMPMNIPNLQVRYRSDVTQCHLSIYESTPLAVVSSLFSYWRGSIEFRFDFVASAFHTGRLAFCFVPGEKKNSSYSNSLQSYVQYFDLQTDTSFTFICPYVSNKTWCSMLGPDAVFPATEDNSEIIGKLYVYVVNPLVTIDNVSPVVKINTYIRAGVDFQLAVPSFPVLYPETLNYEYIPVDDNIMVKTSYYPVYAGNWRNWFGSRKIILRYGAVSDHISQFNPVYPNNIIFKSKDKVKVYQDVKGEKFVECQYFVRADTGDGYMYLTPFETFTVAQLYARDPSRDKYLLDFFVDGDWAWQAGQTLSPVSEPEIEAQAGDERTAAHEPCGFGIRSNLTAMVSFNEDFSDLKTLCRRYQLYFDASVRLTSKLAFGETFLMVPLNPTGVYYNFAILKPGNLVLEFVNRARAGPMAILANGFRFFRGGLRVKILFRSQDAFDVILSVAHIPNRYYSDSPSEFKAVNTLGYSPHGYAYYCQSSKVNECMELEIPYYLNTDFGILSDSAKLWADSDKLHSTLGNLAFSLMSRVESANTLDLGIQIFVAFADDMRFSSFQGFSGVCSTLQIPNRTPRAALTGVKTHNSIKLSQSSDDFDFLEIEHQFNPLGNVKKDIAEGIAEGVNAAASTIHDSITSSLGKVSDTVMDKVSYVLEKLRDILGAAFSGIRQLMGTIVSNLIHVITNPNRITLLTAIFTITYAIFPFLTPVMSGLWKVYSSYLRWSVSKVDSLQKVLYPGAEIIPYTEEQKQFWPWADQIDEAGIEPQMGPLSSSEVANLGKQYLTLIASCLGFKMTRMKGNVPNFLGYVMINLPRLKQSVQGLVEFFQANIQMVYASIDWVTRKMSGVGIDHYIYSYPDELKEFCANANLLLNPLNLQRIRTEPVLQRTVFRMATRAQQILVSESSNVSSSRLSLHIRDLCTKLTQLQENLVNDCLSPMVKYDPFVLQINGPPGIGKSELCQSLCLKLLDAIQYKSFSEPMFTRTSGTQYWNGVNTQPCVYYDDFLFADAGDLATSCISEFMQLKSCATFNPSIAELENKKFRYSPLIVMLATNQAFWNVTFIKNRNALHRRRDRLFEVRLKQGWTMEKVKAEFAKTGKKTYDHLEFALYANVLDENQNPERFVDYETFEHEVTSFFRQYHTSQLKLYKARLAELDAHIPHIPGLAFDEGVEREVLRWLAERECANNDLVTEEWRKRVREDCSTANTTLNGRDPGISELLSSLTDSVSTVKDSVRMSEITPEVGDLQPILNCDDPQLQFLDASDREDTPHDWRCVHHEELTLSHCYVYIEDEGKAIYHIIGGTPFDEVPDDCPSNCWLTHDSSLRFRLAYVEKYYHELTLVELSEEERNRQLPPWARPMFTPSLKTDIEKAVADEPRRKRYLARLSGFSWSSCMEKAKTILKWFGVLASVMLSAFGAFSFIRDMIGLARGSSGEDVEPTTVDPWHIDHHYAPSGDVRVARKGLPKNWQKQAKIRANVLKLKFARPEYNDIDPLTSFQALLQKSCFEALLEVDGQDRFGQKGFGLCGRIAIITKHFIEKFQYLEQSGQKVFFIFKRERTRLRFRYTDLKFTTLDESSLALVEFSKTMNSFRDLRHHIVSVDDLEYLSCEGRVFEVSQGSFFVHPVVFSTEESIDIMAAENISAQTLQMCYSYSFGGRGKCGSVLFVLKPTPKIIGFHVAGISERNFGYSQAVFKEMFDGLTVAPIAEPATEHQAKEIEPKIELPPNTQFVGCLSPESCPSQPRHSQIVRSLMFDEVFPHVTEPAVLSVYDRRVEIDPNVDPLVKAIQTHGKVPLTFHRGVLQECVDDLTDYLIATTKPILAFKKELLSDQVIFGGLPTGEGFKKLNLQSSEGFPLSLFRQYNTEECNYYLQDKRAKNQGKSGKNWLFKYSTTEKGVVLEEIHPELQSLIDHNHKLRLNGEIPATIFVDTLKDSRVLPEKIKMGKTRMFSISPVEFTWAIRKYFGVFQAAYQNARIDNGTAIGINVNSLEWTHLARSLLAKGNNFVVGDYKAFGDTLQRDVMEGAFSAIFIWYEHYFDSVANDYRKVLMEELFNVTHLATNVMYKMYCGIPSGFALTVEINDLVNQLYMRYCWKMCTKASMADYHHFVKTVTYGDDLIMSVNDEFKDRFNFKAIQKCLAEYEIDFQPAAKDGSVYETLSITEVTFLKSKFVIHPFRRTLFLAQLPLESALDTLNWQMKGNDKISVVFENSRAALNNLYGHGPKVYNEWRHKLIVWFGDAAKLGILPKRDCFVHLKTWREMDGEIFGN</sequence>
<dbReference type="Pfam" id="PF00073">
    <property type="entry name" value="Rhv"/>
    <property type="match status" value="2"/>
</dbReference>
<dbReference type="CDD" id="cd00205">
    <property type="entry name" value="rhv_like"/>
    <property type="match status" value="2"/>
</dbReference>
<dbReference type="InterPro" id="IPR014872">
    <property type="entry name" value="Dicistrovirus_capsid-polyPr_C"/>
</dbReference>
<proteinExistence type="predicted"/>
<dbReference type="InterPro" id="IPR014759">
    <property type="entry name" value="Helicase_SF3_ssRNA_vir"/>
</dbReference>
<dbReference type="SUPFAM" id="SSF56672">
    <property type="entry name" value="DNA/RNA polymerases"/>
    <property type="match status" value="1"/>
</dbReference>
<evidence type="ECO:0000256" key="4">
    <source>
        <dbReference type="ARBA" id="ARBA00022561"/>
    </source>
</evidence>
<dbReference type="SUPFAM" id="SSF50494">
    <property type="entry name" value="Trypsin-like serine proteases"/>
    <property type="match status" value="1"/>
</dbReference>
<feature type="region of interest" description="Disordered" evidence="15">
    <location>
        <begin position="192"/>
        <end position="255"/>
    </location>
</feature>
<feature type="domain" description="SF3 helicase" evidence="17">
    <location>
        <begin position="1650"/>
        <end position="1820"/>
    </location>
</feature>
<dbReference type="PROSITE" id="PS51218">
    <property type="entry name" value="SF3_HELICASE_2"/>
    <property type="match status" value="1"/>
</dbReference>
<dbReference type="GO" id="GO:0019028">
    <property type="term" value="C:viral capsid"/>
    <property type="evidence" value="ECO:0007669"/>
    <property type="project" value="UniProtKB-KW"/>
</dbReference>
<dbReference type="InterPro" id="IPR029053">
    <property type="entry name" value="Viral_coat"/>
</dbReference>
<evidence type="ECO:0000256" key="10">
    <source>
        <dbReference type="ARBA" id="ARBA00022806"/>
    </source>
</evidence>
<accession>A0A2Z6DTP5</accession>
<keyword evidence="10" id="KW-0347">Helicase</keyword>
<evidence type="ECO:0000256" key="14">
    <source>
        <dbReference type="ARBA" id="ARBA00022953"/>
    </source>
</evidence>
<dbReference type="CDD" id="cd23169">
    <property type="entry name" value="ps-ssRNAv-Picornavirales"/>
    <property type="match status" value="1"/>
</dbReference>
<name>A0A2Z6DTP5_9VIRU</name>
<evidence type="ECO:0000259" key="16">
    <source>
        <dbReference type="PROSITE" id="PS50507"/>
    </source>
</evidence>
<dbReference type="GO" id="GO:0003968">
    <property type="term" value="F:RNA-directed RNA polymerase activity"/>
    <property type="evidence" value="ECO:0007669"/>
    <property type="project" value="UniProtKB-KW"/>
</dbReference>
<organism evidence="18">
    <name type="scientific">Ixodes scapularis iflavirus</name>
    <dbReference type="NCBI Taxonomy" id="1752930"/>
    <lineage>
        <taxon>Viruses</taxon>
        <taxon>Riboviria</taxon>
        <taxon>Orthornavirae</taxon>
        <taxon>Pisuviricota</taxon>
        <taxon>Pisoniviricetes</taxon>
        <taxon>Picornavirales</taxon>
        <taxon>Iflaviridae</taxon>
    </lineage>
</organism>
<keyword evidence="4" id="KW-0167">Capsid protein</keyword>
<feature type="domain" description="RdRp catalytic" evidence="16">
    <location>
        <begin position="2727"/>
        <end position="2853"/>
    </location>
</feature>
<evidence type="ECO:0000256" key="5">
    <source>
        <dbReference type="ARBA" id="ARBA00022670"/>
    </source>
</evidence>
<evidence type="ECO:0000256" key="9">
    <source>
        <dbReference type="ARBA" id="ARBA00022801"/>
    </source>
</evidence>
<dbReference type="GO" id="GO:0003723">
    <property type="term" value="F:RNA binding"/>
    <property type="evidence" value="ECO:0007669"/>
    <property type="project" value="InterPro"/>
</dbReference>
<feature type="compositionally biased region" description="Basic residues" evidence="15">
    <location>
        <begin position="192"/>
        <end position="204"/>
    </location>
</feature>
<keyword evidence="14" id="KW-0693">Viral RNA replication</keyword>
<dbReference type="Pfam" id="PF08762">
    <property type="entry name" value="CRPV_capsid"/>
    <property type="match status" value="1"/>
</dbReference>
<evidence type="ECO:0000256" key="12">
    <source>
        <dbReference type="ARBA" id="ARBA00022840"/>
    </source>
</evidence>
<dbReference type="InterPro" id="IPR007094">
    <property type="entry name" value="RNA-dir_pol_PSvirus"/>
</dbReference>
<dbReference type="Gene3D" id="2.40.10.10">
    <property type="entry name" value="Trypsin-like serine proteases"/>
    <property type="match status" value="1"/>
</dbReference>
<dbReference type="SUPFAM" id="SSF88633">
    <property type="entry name" value="Positive stranded ssRNA viruses"/>
    <property type="match status" value="3"/>
</dbReference>
<dbReference type="GO" id="GO:0008234">
    <property type="term" value="F:cysteine-type peptidase activity"/>
    <property type="evidence" value="ECO:0007669"/>
    <property type="project" value="UniProtKB-KW"/>
</dbReference>
<keyword evidence="7" id="KW-0548">Nucleotidyltransferase</keyword>
<keyword evidence="6" id="KW-0808">Transferase</keyword>
<dbReference type="InterPro" id="IPR043504">
    <property type="entry name" value="Peptidase_S1_PA_chymotrypsin"/>
</dbReference>
<dbReference type="GO" id="GO:0006508">
    <property type="term" value="P:proteolysis"/>
    <property type="evidence" value="ECO:0007669"/>
    <property type="project" value="UniProtKB-KW"/>
</dbReference>
<dbReference type="InterPro" id="IPR043128">
    <property type="entry name" value="Rev_trsase/Diguanyl_cyclase"/>
</dbReference>
<evidence type="ECO:0000256" key="11">
    <source>
        <dbReference type="ARBA" id="ARBA00022807"/>
    </source>
</evidence>
<feature type="compositionally biased region" description="Low complexity" evidence="15">
    <location>
        <begin position="216"/>
        <end position="227"/>
    </location>
</feature>
<feature type="compositionally biased region" description="Basic and acidic residues" evidence="15">
    <location>
        <begin position="243"/>
        <end position="252"/>
    </location>
</feature>
<dbReference type="InterPro" id="IPR009003">
    <property type="entry name" value="Peptidase_S1_PA"/>
</dbReference>
<dbReference type="GO" id="GO:0005198">
    <property type="term" value="F:structural molecule activity"/>
    <property type="evidence" value="ECO:0007669"/>
    <property type="project" value="InterPro"/>
</dbReference>
<evidence type="ECO:0000313" key="18">
    <source>
        <dbReference type="EMBL" id="BBD75427.1"/>
    </source>
</evidence>
<reference evidence="18" key="1">
    <citation type="journal article" date="2017" name="Ticks Tick Borne Dis.">
        <title>Putative RNA viral sequences detected in an Ixodes scapularis-derived cell line.</title>
        <authorList>
            <person name="Nakao R."/>
            <person name="Matsuno K."/>
            <person name="Qiu Y."/>
            <person name="Maruyama J."/>
            <person name="Eguchi N."/>
            <person name="Nao N."/>
            <person name="Kajihara M."/>
            <person name="Yoshii K."/>
            <person name="Sawa H."/>
            <person name="Takada A."/>
            <person name="Sugimoto C."/>
        </authorList>
    </citation>
    <scope>NUCLEOTIDE SEQUENCE</scope>
    <source>
        <strain evidence="18">ISE6</strain>
    </source>
</reference>
<dbReference type="InterPro" id="IPR033703">
    <property type="entry name" value="Rhv-like"/>
</dbReference>
<keyword evidence="12" id="KW-0067">ATP-binding</keyword>
<keyword evidence="3" id="KW-0696">RNA-directed RNA polymerase</keyword>
<keyword evidence="9" id="KW-0378">Hydrolase</keyword>
<dbReference type="InterPro" id="IPR000605">
    <property type="entry name" value="Helicase_SF3_ssDNA/RNA_vir"/>
</dbReference>
<evidence type="ECO:0000256" key="8">
    <source>
        <dbReference type="ARBA" id="ARBA00022741"/>
    </source>
</evidence>